<dbReference type="Proteomes" id="UP001642360">
    <property type="component" value="Unassembled WGS sequence"/>
</dbReference>
<dbReference type="AlphaFoldDB" id="A0ABC8R124"/>
<protein>
    <submittedName>
        <fullName evidence="1">Uncharacterized protein</fullName>
    </submittedName>
</protein>
<accession>A0ABC8R124</accession>
<proteinExistence type="predicted"/>
<sequence>MHLKLLKSVIEPQSENVTLRAKAAKMELDQVQHHLVLQPLNDELRSQENILLEKYVVDVGNEEAFWRQKSRIQ</sequence>
<dbReference type="EMBL" id="CAUOFW020000907">
    <property type="protein sequence ID" value="CAK9138706.1"/>
    <property type="molecule type" value="Genomic_DNA"/>
</dbReference>
<evidence type="ECO:0000313" key="2">
    <source>
        <dbReference type="Proteomes" id="UP001642360"/>
    </source>
</evidence>
<keyword evidence="2" id="KW-1185">Reference proteome</keyword>
<name>A0ABC8R124_9AQUA</name>
<evidence type="ECO:0000313" key="1">
    <source>
        <dbReference type="EMBL" id="CAK9138706.1"/>
    </source>
</evidence>
<reference evidence="1 2" key="1">
    <citation type="submission" date="2024-02" db="EMBL/GenBank/DDBJ databases">
        <authorList>
            <person name="Vignale AGUSTIN F."/>
            <person name="Sosa J E."/>
            <person name="Modenutti C."/>
        </authorList>
    </citation>
    <scope>NUCLEOTIDE SEQUENCE [LARGE SCALE GENOMIC DNA]</scope>
</reference>
<comment type="caution">
    <text evidence="1">The sequence shown here is derived from an EMBL/GenBank/DDBJ whole genome shotgun (WGS) entry which is preliminary data.</text>
</comment>
<organism evidence="1 2">
    <name type="scientific">Ilex paraguariensis</name>
    <name type="common">yerba mate</name>
    <dbReference type="NCBI Taxonomy" id="185542"/>
    <lineage>
        <taxon>Eukaryota</taxon>
        <taxon>Viridiplantae</taxon>
        <taxon>Streptophyta</taxon>
        <taxon>Embryophyta</taxon>
        <taxon>Tracheophyta</taxon>
        <taxon>Spermatophyta</taxon>
        <taxon>Magnoliopsida</taxon>
        <taxon>eudicotyledons</taxon>
        <taxon>Gunneridae</taxon>
        <taxon>Pentapetalae</taxon>
        <taxon>asterids</taxon>
        <taxon>campanulids</taxon>
        <taxon>Aquifoliales</taxon>
        <taxon>Aquifoliaceae</taxon>
        <taxon>Ilex</taxon>
    </lineage>
</organism>
<gene>
    <name evidence="1" type="ORF">ILEXP_LOCUS6054</name>
</gene>